<dbReference type="EMBL" id="MU006293">
    <property type="protein sequence ID" value="KAF2854322.1"/>
    <property type="molecule type" value="Genomic_DNA"/>
</dbReference>
<organism evidence="2 3">
    <name type="scientific">Plenodomus tracheiphilus IPT5</name>
    <dbReference type="NCBI Taxonomy" id="1408161"/>
    <lineage>
        <taxon>Eukaryota</taxon>
        <taxon>Fungi</taxon>
        <taxon>Dikarya</taxon>
        <taxon>Ascomycota</taxon>
        <taxon>Pezizomycotina</taxon>
        <taxon>Dothideomycetes</taxon>
        <taxon>Pleosporomycetidae</taxon>
        <taxon>Pleosporales</taxon>
        <taxon>Pleosporineae</taxon>
        <taxon>Leptosphaeriaceae</taxon>
        <taxon>Plenodomus</taxon>
    </lineage>
</organism>
<name>A0A6A7BGE6_9PLEO</name>
<feature type="compositionally biased region" description="Polar residues" evidence="1">
    <location>
        <begin position="118"/>
        <end position="134"/>
    </location>
</feature>
<feature type="region of interest" description="Disordered" evidence="1">
    <location>
        <begin position="159"/>
        <end position="179"/>
    </location>
</feature>
<keyword evidence="3" id="KW-1185">Reference proteome</keyword>
<dbReference type="AlphaFoldDB" id="A0A6A7BGE6"/>
<dbReference type="OrthoDB" id="3785477at2759"/>
<evidence type="ECO:0000313" key="3">
    <source>
        <dbReference type="Proteomes" id="UP000799423"/>
    </source>
</evidence>
<sequence length="408" mass="44680">MKSIKYKASQYFKDGPSQDEKAAIAEAADGDNEYDFDAGIQDQAVKKKASRFFLRKQDKFDKPLPAPPSNGSSLSVSSGQETILDHPRGNYIFEDETAGVVKPLPSPPAPLNLAKSSRPTSDIENTQPLISPSTADVPRSKSRASLAALKMKSSRFFRHSEYGSHSPPRPLSPQIPVWPTGSSPPRAVLAPLPATRGARSSIINSKGRTLSISRPMLLPQSQTSSMPKHPVTVPFTKPSGDPPRRPPRPDSIDEETLAFMRETGTRMVLPANHRISYSTVSASPPRSGISSVNSRLGFPDGYGTPRKQSLESPLAVLVPCNPMKPLPVRDSNGSIKYSRFSEYIKTQQDGYAEDGVDAGDREVGPIEQYDKSKEQDWVVVKRISRGPGDQPGMLFRDRWNGFHFVADV</sequence>
<feature type="compositionally biased region" description="Basic and acidic residues" evidence="1">
    <location>
        <begin position="242"/>
        <end position="251"/>
    </location>
</feature>
<accession>A0A6A7BGE6</accession>
<feature type="region of interest" description="Disordered" evidence="1">
    <location>
        <begin position="57"/>
        <end position="81"/>
    </location>
</feature>
<reference evidence="2" key="1">
    <citation type="submission" date="2020-01" db="EMBL/GenBank/DDBJ databases">
        <authorList>
            <consortium name="DOE Joint Genome Institute"/>
            <person name="Haridas S."/>
            <person name="Albert R."/>
            <person name="Binder M."/>
            <person name="Bloem J."/>
            <person name="Labutti K."/>
            <person name="Salamov A."/>
            <person name="Andreopoulos B."/>
            <person name="Baker S.E."/>
            <person name="Barry K."/>
            <person name="Bills G."/>
            <person name="Bluhm B.H."/>
            <person name="Cannon C."/>
            <person name="Castanera R."/>
            <person name="Culley D.E."/>
            <person name="Daum C."/>
            <person name="Ezra D."/>
            <person name="Gonzalez J.B."/>
            <person name="Henrissat B."/>
            <person name="Kuo A."/>
            <person name="Liang C."/>
            <person name="Lipzen A."/>
            <person name="Lutzoni F."/>
            <person name="Magnuson J."/>
            <person name="Mondo S."/>
            <person name="Nolan M."/>
            <person name="Ohm R."/>
            <person name="Pangilinan J."/>
            <person name="Park H.-J."/>
            <person name="Ramirez L."/>
            <person name="Alfaro M."/>
            <person name="Sun H."/>
            <person name="Tritt A."/>
            <person name="Yoshinaga Y."/>
            <person name="Zwiers L.-H."/>
            <person name="Turgeon B.G."/>
            <person name="Goodwin S.B."/>
            <person name="Spatafora J.W."/>
            <person name="Crous P.W."/>
            <person name="Grigoriev I.V."/>
        </authorList>
    </citation>
    <scope>NUCLEOTIDE SEQUENCE</scope>
    <source>
        <strain evidence="2">IPT5</strain>
    </source>
</reference>
<feature type="region of interest" description="Disordered" evidence="1">
    <location>
        <begin position="219"/>
        <end position="252"/>
    </location>
</feature>
<feature type="compositionally biased region" description="Low complexity" evidence="1">
    <location>
        <begin position="69"/>
        <end position="78"/>
    </location>
</feature>
<proteinExistence type="predicted"/>
<gene>
    <name evidence="2" type="ORF">T440DRAFT_552191</name>
</gene>
<protein>
    <submittedName>
        <fullName evidence="2">Uncharacterized protein</fullName>
    </submittedName>
</protein>
<evidence type="ECO:0000256" key="1">
    <source>
        <dbReference type="SAM" id="MobiDB-lite"/>
    </source>
</evidence>
<feature type="region of interest" description="Disordered" evidence="1">
    <location>
        <begin position="99"/>
        <end position="142"/>
    </location>
</feature>
<evidence type="ECO:0000313" key="2">
    <source>
        <dbReference type="EMBL" id="KAF2854322.1"/>
    </source>
</evidence>
<dbReference type="Proteomes" id="UP000799423">
    <property type="component" value="Unassembled WGS sequence"/>
</dbReference>